<gene>
    <name evidence="3" type="primary">LOC112816866</name>
</gene>
<evidence type="ECO:0000313" key="3">
    <source>
        <dbReference type="RefSeq" id="XP_025719410.1"/>
    </source>
</evidence>
<feature type="compositionally biased region" description="Low complexity" evidence="1">
    <location>
        <begin position="106"/>
        <end position="134"/>
    </location>
</feature>
<organism evidence="2 3">
    <name type="scientific">Callorhinus ursinus</name>
    <name type="common">Northern fur seal</name>
    <dbReference type="NCBI Taxonomy" id="34884"/>
    <lineage>
        <taxon>Eukaryota</taxon>
        <taxon>Metazoa</taxon>
        <taxon>Chordata</taxon>
        <taxon>Craniata</taxon>
        <taxon>Vertebrata</taxon>
        <taxon>Euteleostomi</taxon>
        <taxon>Mammalia</taxon>
        <taxon>Eutheria</taxon>
        <taxon>Laurasiatheria</taxon>
        <taxon>Carnivora</taxon>
        <taxon>Caniformia</taxon>
        <taxon>Pinnipedia</taxon>
        <taxon>Otariidae</taxon>
        <taxon>Callorhinus</taxon>
    </lineage>
</organism>
<sequence>MNHSLDPSQGGAPRLHRPPGERQGPGREPRPPHPPPRPRGSDSRHPAGERPGGEGLSPPSSRRPRAAAAAARGPGRGARGWRAGDRMRMPGGLPVPAPPPPPPARPAARCPLPAAGRTHARAGGRANGTPARAAPRPPAPGTCGRRRTPAGPGLHPPPPPGPRTGPPPPPPTSGPRAGPPPRPAPSPLPGPPTPTSARELPSAPFLAQGNLDSPDSDRPAAVPRKAPGGPAPPRLFLDGGASGRSQRPALSRRC</sequence>
<feature type="compositionally biased region" description="Pro residues" evidence="1">
    <location>
        <begin position="154"/>
        <end position="194"/>
    </location>
</feature>
<feature type="compositionally biased region" description="Low complexity" evidence="1">
    <location>
        <begin position="219"/>
        <end position="228"/>
    </location>
</feature>
<feature type="compositionally biased region" description="Pro residues" evidence="1">
    <location>
        <begin position="93"/>
        <end position="105"/>
    </location>
</feature>
<evidence type="ECO:0000313" key="2">
    <source>
        <dbReference type="Proteomes" id="UP000286641"/>
    </source>
</evidence>
<dbReference type="AlphaFoldDB" id="A0A3Q7NF51"/>
<dbReference type="InParanoid" id="A0A3Q7NF51"/>
<feature type="region of interest" description="Disordered" evidence="1">
    <location>
        <begin position="1"/>
        <end position="254"/>
    </location>
</feature>
<protein>
    <submittedName>
        <fullName evidence="3">Basic proline-rich protein-like</fullName>
    </submittedName>
</protein>
<feature type="compositionally biased region" description="Basic and acidic residues" evidence="1">
    <location>
        <begin position="39"/>
        <end position="52"/>
    </location>
</feature>
<name>A0A3Q7NF51_CALUR</name>
<proteinExistence type="predicted"/>
<feature type="compositionally biased region" description="Basic and acidic residues" evidence="1">
    <location>
        <begin position="18"/>
        <end position="31"/>
    </location>
</feature>
<keyword evidence="2" id="KW-1185">Reference proteome</keyword>
<reference evidence="3" key="2">
    <citation type="submission" date="2025-08" db="UniProtKB">
        <authorList>
            <consortium name="RefSeq"/>
        </authorList>
    </citation>
    <scope>IDENTIFICATION</scope>
    <source>
        <tissue evidence="3">Blood</tissue>
    </source>
</reference>
<reference key="1">
    <citation type="submission" date="2019-01" db="UniProtKB">
        <authorList>
            <consortium name="RefSeq"/>
        </authorList>
    </citation>
    <scope>IDENTIFICATION</scope>
</reference>
<dbReference type="Proteomes" id="UP000286641">
    <property type="component" value="Unplaced"/>
</dbReference>
<feature type="compositionally biased region" description="Low complexity" evidence="1">
    <location>
        <begin position="56"/>
        <end position="73"/>
    </location>
</feature>
<dbReference type="RefSeq" id="XP_025719410.1">
    <property type="nucleotide sequence ID" value="XM_025863625.1"/>
</dbReference>
<accession>A0A3Q7NF51</accession>
<evidence type="ECO:0000256" key="1">
    <source>
        <dbReference type="SAM" id="MobiDB-lite"/>
    </source>
</evidence>